<proteinExistence type="predicted"/>
<name>W2NJY4_PHYNI</name>
<protein>
    <submittedName>
        <fullName evidence="1">Uncharacterized protein</fullName>
    </submittedName>
</protein>
<evidence type="ECO:0000313" key="1">
    <source>
        <dbReference type="EMBL" id="ETM48004.1"/>
    </source>
</evidence>
<dbReference type="AlphaFoldDB" id="W2NJY4"/>
<accession>W2NJY4</accession>
<sequence length="48" mass="5456">MVGRTTSGQDEHSRCSFWDKTTKETCFLWGRGLILVTCSSYAEQQCAH</sequence>
<organism evidence="1">
    <name type="scientific">Phytophthora nicotianae</name>
    <name type="common">Potato buckeye rot agent</name>
    <name type="synonym">Phytophthora parasitica</name>
    <dbReference type="NCBI Taxonomy" id="4792"/>
    <lineage>
        <taxon>Eukaryota</taxon>
        <taxon>Sar</taxon>
        <taxon>Stramenopiles</taxon>
        <taxon>Oomycota</taxon>
        <taxon>Peronosporomycetes</taxon>
        <taxon>Peronosporales</taxon>
        <taxon>Peronosporaceae</taxon>
        <taxon>Phytophthora</taxon>
    </lineage>
</organism>
<gene>
    <name evidence="1" type="ORF">L914_07402</name>
</gene>
<reference evidence="1" key="1">
    <citation type="submission" date="2013-11" db="EMBL/GenBank/DDBJ databases">
        <title>The Genome Sequence of Phytophthora parasitica IAC_01/95.</title>
        <authorList>
            <consortium name="The Broad Institute Genomics Platform"/>
            <person name="Russ C."/>
            <person name="Tyler B."/>
            <person name="Panabieres F."/>
            <person name="Shan W."/>
            <person name="Tripathy S."/>
            <person name="Grunwald N."/>
            <person name="Machado M."/>
            <person name="Johnson C.S."/>
            <person name="Arredondo F."/>
            <person name="Hong C."/>
            <person name="Coffey M."/>
            <person name="Young S.K."/>
            <person name="Zeng Q."/>
            <person name="Gargeya S."/>
            <person name="Fitzgerald M."/>
            <person name="Abouelleil A."/>
            <person name="Alvarado L."/>
            <person name="Chapman S.B."/>
            <person name="Gainer-Dewar J."/>
            <person name="Goldberg J."/>
            <person name="Griggs A."/>
            <person name="Gujja S."/>
            <person name="Hansen M."/>
            <person name="Howarth C."/>
            <person name="Imamovic A."/>
            <person name="Ireland A."/>
            <person name="Larimer J."/>
            <person name="McCowan C."/>
            <person name="Murphy C."/>
            <person name="Pearson M."/>
            <person name="Poon T.W."/>
            <person name="Priest M."/>
            <person name="Roberts A."/>
            <person name="Saif S."/>
            <person name="Shea T."/>
            <person name="Sykes S."/>
            <person name="Wortman J."/>
            <person name="Nusbaum C."/>
            <person name="Birren B."/>
        </authorList>
    </citation>
    <scope>NUCLEOTIDE SEQUENCE [LARGE SCALE GENOMIC DNA]</scope>
    <source>
        <strain evidence="1">IAC_01/95</strain>
    </source>
</reference>
<dbReference type="EMBL" id="KI692545">
    <property type="protein sequence ID" value="ETM48004.1"/>
    <property type="molecule type" value="Genomic_DNA"/>
</dbReference>
<dbReference type="Proteomes" id="UP000054532">
    <property type="component" value="Unassembled WGS sequence"/>
</dbReference>